<dbReference type="AlphaFoldDB" id="A0A0F9QBH5"/>
<protein>
    <recommendedName>
        <fullName evidence="1">DUF551 domain-containing protein</fullName>
    </recommendedName>
</protein>
<accession>A0A0F9QBH5</accession>
<feature type="domain" description="DUF551" evidence="1">
    <location>
        <begin position="3"/>
        <end position="58"/>
    </location>
</feature>
<dbReference type="InterPro" id="IPR007539">
    <property type="entry name" value="DUF551"/>
</dbReference>
<comment type="caution">
    <text evidence="2">The sequence shown here is derived from an EMBL/GenBank/DDBJ whole genome shotgun (WGS) entry which is preliminary data.</text>
</comment>
<dbReference type="Pfam" id="PF04448">
    <property type="entry name" value="DUF551"/>
    <property type="match status" value="1"/>
</dbReference>
<name>A0A0F9QBH5_9ZZZZ</name>
<evidence type="ECO:0000313" key="2">
    <source>
        <dbReference type="EMBL" id="KKN34392.1"/>
    </source>
</evidence>
<proteinExistence type="predicted"/>
<gene>
    <name evidence="2" type="ORF">LCGC14_0794390</name>
</gene>
<reference evidence="2" key="1">
    <citation type="journal article" date="2015" name="Nature">
        <title>Complex archaea that bridge the gap between prokaryotes and eukaryotes.</title>
        <authorList>
            <person name="Spang A."/>
            <person name="Saw J.H."/>
            <person name="Jorgensen S.L."/>
            <person name="Zaremba-Niedzwiedzka K."/>
            <person name="Martijn J."/>
            <person name="Lind A.E."/>
            <person name="van Eijk R."/>
            <person name="Schleper C."/>
            <person name="Guy L."/>
            <person name="Ettema T.J."/>
        </authorList>
    </citation>
    <scope>NUCLEOTIDE SEQUENCE</scope>
</reference>
<evidence type="ECO:0000259" key="1">
    <source>
        <dbReference type="Pfam" id="PF04448"/>
    </source>
</evidence>
<dbReference type="EMBL" id="LAZR01002109">
    <property type="protein sequence ID" value="KKN34392.1"/>
    <property type="molecule type" value="Genomic_DNA"/>
</dbReference>
<organism evidence="2">
    <name type="scientific">marine sediment metagenome</name>
    <dbReference type="NCBI Taxonomy" id="412755"/>
    <lineage>
        <taxon>unclassified sequences</taxon>
        <taxon>metagenomes</taxon>
        <taxon>ecological metagenomes</taxon>
    </lineage>
</organism>
<sequence length="61" mass="7067">MSEWISVKERLPEKKDLYLVICDWPGTEAVRAISDYSKGSGFAARYVSYWQPYPDPPEVIK</sequence>